<organism evidence="1">
    <name type="scientific">Brugia malayi</name>
    <name type="common">Filarial nematode worm</name>
    <dbReference type="NCBI Taxonomy" id="6279"/>
    <lineage>
        <taxon>Eukaryota</taxon>
        <taxon>Metazoa</taxon>
        <taxon>Ecdysozoa</taxon>
        <taxon>Nematoda</taxon>
        <taxon>Chromadorea</taxon>
        <taxon>Rhabditida</taxon>
        <taxon>Spirurina</taxon>
        <taxon>Spiruromorpha</taxon>
        <taxon>Filarioidea</taxon>
        <taxon>Onchocercidae</taxon>
        <taxon>Brugia</taxon>
    </lineage>
</organism>
<reference evidence="1" key="2">
    <citation type="submission" date="2012-12" db="EMBL/GenBank/DDBJ databases">
        <authorList>
            <person name="Gao Y.W."/>
            <person name="Fan S.T."/>
            <person name="Sun H.T."/>
            <person name="Wang Z."/>
            <person name="Gao X.L."/>
            <person name="Li Y.G."/>
            <person name="Wang T.C."/>
            <person name="Zhang K."/>
            <person name="Xu W.W."/>
            <person name="Yu Z.J."/>
            <person name="Xia X.Z."/>
        </authorList>
    </citation>
    <scope>NUCLEOTIDE SEQUENCE</scope>
    <source>
        <strain evidence="1">FR3</strain>
    </source>
</reference>
<dbReference type="EMBL" id="LN857024">
    <property type="protein sequence ID" value="CDQ02993.1"/>
    <property type="molecule type" value="Genomic_DNA"/>
</dbReference>
<gene>
    <name evidence="1 2" type="ORF">Bm1058</name>
    <name evidence="1" type="ORF">BM_Bm1058</name>
</gene>
<evidence type="ECO:0000313" key="2">
    <source>
        <dbReference type="WormBase" id="Bm1058"/>
    </source>
</evidence>
<sequence length="37" mass="4219">MERNFKPSHAEPSRLLISIGTVTDSQGSIYNRYFSTD</sequence>
<dbReference type="AlphaFoldDB" id="A0A0J9Y5V6"/>
<reference evidence="1" key="1">
    <citation type="journal article" date="2007" name="Science">
        <title>Draft genome of the filarial nematode parasite Brugia malayi.</title>
        <authorList>
            <person name="Ghedin E."/>
            <person name="Wang S."/>
            <person name="Spiro D."/>
            <person name="Caler E."/>
            <person name="Zhao Q."/>
            <person name="Crabtree J."/>
            <person name="Allen J.E."/>
            <person name="Delcher A.L."/>
            <person name="Guiliano D.B."/>
            <person name="Miranda-Saavedra D."/>
            <person name="Angiuoli S.V."/>
            <person name="Creasy T."/>
            <person name="Amedeo P."/>
            <person name="Haas B."/>
            <person name="El-Sayed N.M."/>
            <person name="Wortman J.R."/>
            <person name="Feldblyum T."/>
            <person name="Tallon L."/>
            <person name="Schatz M."/>
            <person name="Shumway M."/>
            <person name="Koo H."/>
            <person name="Salzberg S.L."/>
            <person name="Schobel S."/>
            <person name="Pertea M."/>
            <person name="Pop M."/>
            <person name="White O."/>
            <person name="Barton G.J."/>
            <person name="Carlow C.K."/>
            <person name="Crawford M.J."/>
            <person name="Daub J."/>
            <person name="Dimmic M.W."/>
            <person name="Estes C.F."/>
            <person name="Foster J.M."/>
            <person name="Ganatra M."/>
            <person name="Gregory W.F."/>
            <person name="Johnson N.M."/>
            <person name="Jin J."/>
            <person name="Komuniecki R."/>
            <person name="Korf I."/>
            <person name="Kumar S."/>
            <person name="Laney S."/>
            <person name="Li B.W."/>
            <person name="Li W."/>
            <person name="Lindblom T.H."/>
            <person name="Lustigman S."/>
            <person name="Ma D."/>
            <person name="Maina C.V."/>
            <person name="Martin D.M."/>
            <person name="McCarter J.P."/>
            <person name="McReynolds L."/>
            <person name="Mitreva M."/>
            <person name="Nutman T.B."/>
            <person name="Parkinson J."/>
            <person name="Peregrin-Alvarez J.M."/>
            <person name="Poole C."/>
            <person name="Ren Q."/>
            <person name="Saunders L."/>
            <person name="Sluder A.E."/>
            <person name="Smith K."/>
            <person name="Stanke M."/>
            <person name="Unnasch T.R."/>
            <person name="Ware J."/>
            <person name="Wei A.D."/>
            <person name="Weil G."/>
            <person name="Williams D.J."/>
            <person name="Zhang Y."/>
            <person name="Williams S.A."/>
            <person name="Fraser-Liggett C."/>
            <person name="Slatko B."/>
            <person name="Blaxter M.L."/>
            <person name="Scott A.L."/>
        </authorList>
    </citation>
    <scope>NUCLEOTIDE SEQUENCE</scope>
    <source>
        <strain evidence="1">FR3</strain>
    </source>
</reference>
<protein>
    <submittedName>
        <fullName evidence="1">Bm1058</fullName>
    </submittedName>
</protein>
<name>A0A0J9Y5V6_BRUMA</name>
<evidence type="ECO:0000313" key="1">
    <source>
        <dbReference type="EMBL" id="CDQ02993.1"/>
    </source>
</evidence>
<accession>A0A0J9Y5V6</accession>
<dbReference type="WormBase" id="Bm1058">
    <property type="protein sequence ID" value="BM47064"/>
    <property type="gene ID" value="WBGene00221319"/>
</dbReference>
<proteinExistence type="predicted"/>